<keyword evidence="1" id="KW-0805">Transcription regulation</keyword>
<dbReference type="InterPro" id="IPR001845">
    <property type="entry name" value="HTH_ArsR_DNA-bd_dom"/>
</dbReference>
<protein>
    <recommendedName>
        <fullName evidence="4">HTH arsR-type domain-containing protein</fullName>
    </recommendedName>
</protein>
<dbReference type="Pfam" id="PF12840">
    <property type="entry name" value="HTH_20"/>
    <property type="match status" value="1"/>
</dbReference>
<dbReference type="PRINTS" id="PR00778">
    <property type="entry name" value="HTHARSR"/>
</dbReference>
<dbReference type="InterPro" id="IPR051011">
    <property type="entry name" value="Metal_resp_trans_reg"/>
</dbReference>
<sequence>MKEINIEKILKATASRRRLAIFNCLQGKKELSVSTIAKQIKLSFRSTSKHLSILYAADLLEKEQRSVLMFYKLSTKGQKLFSMISDIDSIV</sequence>
<dbReference type="PROSITE" id="PS50987">
    <property type="entry name" value="HTH_ARSR_2"/>
    <property type="match status" value="1"/>
</dbReference>
<dbReference type="InterPro" id="IPR036390">
    <property type="entry name" value="WH_DNA-bd_sf"/>
</dbReference>
<evidence type="ECO:0000313" key="6">
    <source>
        <dbReference type="Proteomes" id="UP000177697"/>
    </source>
</evidence>
<dbReference type="SUPFAM" id="SSF46785">
    <property type="entry name" value="Winged helix' DNA-binding domain"/>
    <property type="match status" value="1"/>
</dbReference>
<comment type="caution">
    <text evidence="5">The sequence shown here is derived from an EMBL/GenBank/DDBJ whole genome shotgun (WGS) entry which is preliminary data.</text>
</comment>
<dbReference type="GO" id="GO:0003677">
    <property type="term" value="F:DNA binding"/>
    <property type="evidence" value="ECO:0007669"/>
    <property type="project" value="UniProtKB-KW"/>
</dbReference>
<keyword evidence="3" id="KW-0804">Transcription</keyword>
<keyword evidence="2" id="KW-0238">DNA-binding</keyword>
<dbReference type="SMART" id="SM00418">
    <property type="entry name" value="HTH_ARSR"/>
    <property type="match status" value="1"/>
</dbReference>
<dbReference type="Gene3D" id="1.10.10.10">
    <property type="entry name" value="Winged helix-like DNA-binding domain superfamily/Winged helix DNA-binding domain"/>
    <property type="match status" value="1"/>
</dbReference>
<reference evidence="5 6" key="1">
    <citation type="journal article" date="2016" name="Nat. Commun.">
        <title>Thousands of microbial genomes shed light on interconnected biogeochemical processes in an aquifer system.</title>
        <authorList>
            <person name="Anantharaman K."/>
            <person name="Brown C.T."/>
            <person name="Hug L.A."/>
            <person name="Sharon I."/>
            <person name="Castelle C.J."/>
            <person name="Probst A.J."/>
            <person name="Thomas B.C."/>
            <person name="Singh A."/>
            <person name="Wilkins M.J."/>
            <person name="Karaoz U."/>
            <person name="Brodie E.L."/>
            <person name="Williams K.H."/>
            <person name="Hubbard S.S."/>
            <person name="Banfield J.F."/>
        </authorList>
    </citation>
    <scope>NUCLEOTIDE SEQUENCE [LARGE SCALE GENOMIC DNA]</scope>
</reference>
<organism evidence="5 6">
    <name type="scientific">Candidatus Zambryskibacteria bacterium RIFOXYC1_FULL_39_10</name>
    <dbReference type="NCBI Taxonomy" id="1802779"/>
    <lineage>
        <taxon>Bacteria</taxon>
        <taxon>Candidatus Zambryskiibacteriota</taxon>
    </lineage>
</organism>
<proteinExistence type="predicted"/>
<dbReference type="AlphaFoldDB" id="A0A1G2UZA4"/>
<dbReference type="GO" id="GO:0003700">
    <property type="term" value="F:DNA-binding transcription factor activity"/>
    <property type="evidence" value="ECO:0007669"/>
    <property type="project" value="InterPro"/>
</dbReference>
<dbReference type="PANTHER" id="PTHR43132">
    <property type="entry name" value="ARSENICAL RESISTANCE OPERON REPRESSOR ARSR-RELATED"/>
    <property type="match status" value="1"/>
</dbReference>
<dbReference type="InterPro" id="IPR036388">
    <property type="entry name" value="WH-like_DNA-bd_sf"/>
</dbReference>
<gene>
    <name evidence="5" type="ORF">A2431_00585</name>
</gene>
<dbReference type="EMBL" id="MHWW01000017">
    <property type="protein sequence ID" value="OHB14690.1"/>
    <property type="molecule type" value="Genomic_DNA"/>
</dbReference>
<feature type="domain" description="HTH arsR-type" evidence="4">
    <location>
        <begin position="1"/>
        <end position="91"/>
    </location>
</feature>
<dbReference type="InterPro" id="IPR011991">
    <property type="entry name" value="ArsR-like_HTH"/>
</dbReference>
<evidence type="ECO:0000256" key="1">
    <source>
        <dbReference type="ARBA" id="ARBA00023015"/>
    </source>
</evidence>
<evidence type="ECO:0000259" key="4">
    <source>
        <dbReference type="PROSITE" id="PS50987"/>
    </source>
</evidence>
<dbReference type="CDD" id="cd00090">
    <property type="entry name" value="HTH_ARSR"/>
    <property type="match status" value="1"/>
</dbReference>
<dbReference type="PANTHER" id="PTHR43132:SF6">
    <property type="entry name" value="HTH-TYPE TRANSCRIPTIONAL REPRESSOR CZRA"/>
    <property type="match status" value="1"/>
</dbReference>
<dbReference type="Proteomes" id="UP000177697">
    <property type="component" value="Unassembled WGS sequence"/>
</dbReference>
<evidence type="ECO:0000256" key="2">
    <source>
        <dbReference type="ARBA" id="ARBA00023125"/>
    </source>
</evidence>
<name>A0A1G2UZA4_9BACT</name>
<evidence type="ECO:0000256" key="3">
    <source>
        <dbReference type="ARBA" id="ARBA00023163"/>
    </source>
</evidence>
<evidence type="ECO:0000313" key="5">
    <source>
        <dbReference type="EMBL" id="OHB14690.1"/>
    </source>
</evidence>
<accession>A0A1G2UZA4</accession>